<evidence type="ECO:0000313" key="3">
    <source>
        <dbReference type="EMBL" id="MES1923115.1"/>
    </source>
</evidence>
<comment type="caution">
    <text evidence="3">The sequence shown here is derived from an EMBL/GenBank/DDBJ whole genome shotgun (WGS) entry which is preliminary data.</text>
</comment>
<keyword evidence="1" id="KW-1133">Transmembrane helix</keyword>
<keyword evidence="4" id="KW-1185">Reference proteome</keyword>
<protein>
    <submittedName>
        <fullName evidence="3">Dynamin-like GTPase that mediates homotypic ER fusion</fullName>
    </submittedName>
</protein>
<keyword evidence="1" id="KW-0812">Transmembrane</keyword>
<feature type="domain" description="Sey1/RHD3-like three-helix bundle" evidence="2">
    <location>
        <begin position="21"/>
        <end position="102"/>
    </location>
</feature>
<feature type="transmembrane region" description="Helical" evidence="1">
    <location>
        <begin position="86"/>
        <end position="102"/>
    </location>
</feature>
<gene>
    <name evidence="3" type="primary">SEY1_2</name>
    <name evidence="3" type="ORF">MHBO_004656</name>
</gene>
<organism evidence="3 4">
    <name type="scientific">Bonamia ostreae</name>
    <dbReference type="NCBI Taxonomy" id="126728"/>
    <lineage>
        <taxon>Eukaryota</taxon>
        <taxon>Sar</taxon>
        <taxon>Rhizaria</taxon>
        <taxon>Endomyxa</taxon>
        <taxon>Ascetosporea</taxon>
        <taxon>Haplosporida</taxon>
        <taxon>Bonamia</taxon>
    </lineage>
</organism>
<sequence>MLETFSVIKDGPQIGKYPVIEEDRKLLINKEKKKIILKDFQAMALSSLREAEIQKLSNKTNIPIWYYLLLIVLGFDKFLWFANNSYLLIFLIIGGFLWVNYGDSNIANLRFLAKDRLMSIFGSGNNETIK</sequence>
<dbReference type="Proteomes" id="UP001439008">
    <property type="component" value="Unassembled WGS sequence"/>
</dbReference>
<dbReference type="InterPro" id="IPR046758">
    <property type="entry name" value="Sey1/RHD3-like_3HB"/>
</dbReference>
<evidence type="ECO:0000256" key="1">
    <source>
        <dbReference type="SAM" id="Phobius"/>
    </source>
</evidence>
<dbReference type="Pfam" id="PF20428">
    <property type="entry name" value="Sey1_3HB"/>
    <property type="match status" value="1"/>
</dbReference>
<evidence type="ECO:0000313" key="4">
    <source>
        <dbReference type="Proteomes" id="UP001439008"/>
    </source>
</evidence>
<dbReference type="EMBL" id="JBDODL010004735">
    <property type="protein sequence ID" value="MES1923115.1"/>
    <property type="molecule type" value="Genomic_DNA"/>
</dbReference>
<proteinExistence type="predicted"/>
<evidence type="ECO:0000259" key="2">
    <source>
        <dbReference type="Pfam" id="PF20428"/>
    </source>
</evidence>
<keyword evidence="1" id="KW-0472">Membrane</keyword>
<name>A0ABV2ATY3_9EUKA</name>
<accession>A0ABV2ATY3</accession>
<reference evidence="3 4" key="1">
    <citation type="journal article" date="2024" name="BMC Biol.">
        <title>Comparative genomics of Ascetosporea gives new insight into the evolutionary basis for animal parasitism in Rhizaria.</title>
        <authorList>
            <person name="Hiltunen Thoren M."/>
            <person name="Onut-Brannstrom I."/>
            <person name="Alfjorden A."/>
            <person name="Peckova H."/>
            <person name="Swords F."/>
            <person name="Hooper C."/>
            <person name="Holzer A.S."/>
            <person name="Bass D."/>
            <person name="Burki F."/>
        </authorList>
    </citation>
    <scope>NUCLEOTIDE SEQUENCE [LARGE SCALE GENOMIC DNA]</scope>
    <source>
        <strain evidence="3">20-A016</strain>
    </source>
</reference>